<evidence type="ECO:0000313" key="3">
    <source>
        <dbReference type="Proteomes" id="UP001501237"/>
    </source>
</evidence>
<dbReference type="Gene3D" id="3.30.450.30">
    <property type="entry name" value="Dynein light chain 2a, cytoplasmic"/>
    <property type="match status" value="1"/>
</dbReference>
<proteinExistence type="predicted"/>
<dbReference type="EMBL" id="BAAAUV010000002">
    <property type="protein sequence ID" value="GAA3198966.1"/>
    <property type="molecule type" value="Genomic_DNA"/>
</dbReference>
<sequence>MTDDLVLAELRALRDRVPHLRGGLVATCDGFLVAADLPEGVEPDHVAALTATELSLSNRFADIVCEGDFQEVVIRCTGGHLAIYACGPRAALALLTGPEALIGHLHLEARPTALAIAGAMAAATPA</sequence>
<dbReference type="Proteomes" id="UP001501237">
    <property type="component" value="Unassembled WGS sequence"/>
</dbReference>
<dbReference type="Pfam" id="PF03259">
    <property type="entry name" value="Robl_LC7"/>
    <property type="match status" value="1"/>
</dbReference>
<feature type="domain" description="Roadblock/LAMTOR2" evidence="1">
    <location>
        <begin position="7"/>
        <end position="96"/>
    </location>
</feature>
<name>A0ABP6Q0I4_9ACTN</name>
<gene>
    <name evidence="2" type="ORF">GCM10010468_11010</name>
</gene>
<dbReference type="InterPro" id="IPR004942">
    <property type="entry name" value="Roadblock/LAMTOR2_dom"/>
</dbReference>
<dbReference type="RefSeq" id="WP_344822824.1">
    <property type="nucleotide sequence ID" value="NZ_BAAAUV010000002.1"/>
</dbReference>
<comment type="caution">
    <text evidence="2">The sequence shown here is derived from an EMBL/GenBank/DDBJ whole genome shotgun (WGS) entry which is preliminary data.</text>
</comment>
<reference evidence="3" key="1">
    <citation type="journal article" date="2019" name="Int. J. Syst. Evol. Microbiol.">
        <title>The Global Catalogue of Microorganisms (GCM) 10K type strain sequencing project: providing services to taxonomists for standard genome sequencing and annotation.</title>
        <authorList>
            <consortium name="The Broad Institute Genomics Platform"/>
            <consortium name="The Broad Institute Genome Sequencing Center for Infectious Disease"/>
            <person name="Wu L."/>
            <person name="Ma J."/>
        </authorList>
    </citation>
    <scope>NUCLEOTIDE SEQUENCE [LARGE SCALE GENOMIC DNA]</scope>
    <source>
        <strain evidence="3">JCM 9377</strain>
    </source>
</reference>
<organism evidence="2 3">
    <name type="scientific">Actinocorallia longicatena</name>
    <dbReference type="NCBI Taxonomy" id="111803"/>
    <lineage>
        <taxon>Bacteria</taxon>
        <taxon>Bacillati</taxon>
        <taxon>Actinomycetota</taxon>
        <taxon>Actinomycetes</taxon>
        <taxon>Streptosporangiales</taxon>
        <taxon>Thermomonosporaceae</taxon>
        <taxon>Actinocorallia</taxon>
    </lineage>
</organism>
<keyword evidence="3" id="KW-1185">Reference proteome</keyword>
<dbReference type="SUPFAM" id="SSF103196">
    <property type="entry name" value="Roadblock/LC7 domain"/>
    <property type="match status" value="1"/>
</dbReference>
<evidence type="ECO:0000313" key="2">
    <source>
        <dbReference type="EMBL" id="GAA3198966.1"/>
    </source>
</evidence>
<accession>A0ABP6Q0I4</accession>
<evidence type="ECO:0000259" key="1">
    <source>
        <dbReference type="SMART" id="SM00960"/>
    </source>
</evidence>
<dbReference type="SMART" id="SM00960">
    <property type="entry name" value="Robl_LC7"/>
    <property type="match status" value="1"/>
</dbReference>
<protein>
    <recommendedName>
        <fullName evidence="1">Roadblock/LAMTOR2 domain-containing protein</fullName>
    </recommendedName>
</protein>